<name>A0ABS4NHF8_9THEO</name>
<keyword evidence="2" id="KW-1133">Transmembrane helix</keyword>
<comment type="caution">
    <text evidence="3">The sequence shown here is derived from an EMBL/GenBank/DDBJ whole genome shotgun (WGS) entry which is preliminary data.</text>
</comment>
<dbReference type="PANTHER" id="PTHR40278">
    <property type="entry name" value="DNA UTILIZATION PROTEIN HOFN"/>
    <property type="match status" value="1"/>
</dbReference>
<keyword evidence="2" id="KW-0812">Transmembrane</keyword>
<feature type="transmembrane region" description="Helical" evidence="2">
    <location>
        <begin position="25"/>
        <end position="46"/>
    </location>
</feature>
<proteinExistence type="predicted"/>
<dbReference type="Proteomes" id="UP001166402">
    <property type="component" value="Unassembled WGS sequence"/>
</dbReference>
<protein>
    <submittedName>
        <fullName evidence="3">Type IV pilus assembly protein PilN</fullName>
    </submittedName>
</protein>
<dbReference type="PANTHER" id="PTHR40278:SF1">
    <property type="entry name" value="DNA UTILIZATION PROTEIN HOFN"/>
    <property type="match status" value="1"/>
</dbReference>
<keyword evidence="1" id="KW-0175">Coiled coil</keyword>
<evidence type="ECO:0000313" key="4">
    <source>
        <dbReference type="Proteomes" id="UP001166402"/>
    </source>
</evidence>
<gene>
    <name evidence="3" type="ORF">J2Z80_002656</name>
</gene>
<reference evidence="3" key="1">
    <citation type="submission" date="2021-03" db="EMBL/GenBank/DDBJ databases">
        <title>Genomic Encyclopedia of Type Strains, Phase IV (KMG-IV): sequencing the most valuable type-strain genomes for metagenomic binning, comparative biology and taxonomic classification.</title>
        <authorList>
            <person name="Goeker M."/>
        </authorList>
    </citation>
    <scope>NUCLEOTIDE SEQUENCE</scope>
    <source>
        <strain evidence="3">DSM 101588</strain>
    </source>
</reference>
<dbReference type="InterPro" id="IPR007813">
    <property type="entry name" value="PilN"/>
</dbReference>
<sequence>MKDINLIPEEIKLHELNRKRRTKNLIGFVVVLCIIMAILLLPQIYIRNLESEKAVLNKQLNNIKDKKDSYSELQNKMKYYSSKQDIIKRLSKKKIDITEILDDISSNVPDNVSMTDIKFSGNVIVITGDTYMNKYLSDFMLNMRKLDYVDDISLLDTKKSDNGLIQYTLQIMLKVV</sequence>
<keyword evidence="2" id="KW-0472">Membrane</keyword>
<keyword evidence="4" id="KW-1185">Reference proteome</keyword>
<dbReference type="InterPro" id="IPR052534">
    <property type="entry name" value="Extracell_DNA_Util/SecSys_Comp"/>
</dbReference>
<accession>A0ABS4NHF8</accession>
<feature type="coiled-coil region" evidence="1">
    <location>
        <begin position="46"/>
        <end position="76"/>
    </location>
</feature>
<dbReference type="EMBL" id="JAGGLT010000034">
    <property type="protein sequence ID" value="MBP2073104.1"/>
    <property type="molecule type" value="Genomic_DNA"/>
</dbReference>
<evidence type="ECO:0000256" key="2">
    <source>
        <dbReference type="SAM" id="Phobius"/>
    </source>
</evidence>
<evidence type="ECO:0000313" key="3">
    <source>
        <dbReference type="EMBL" id="MBP2073104.1"/>
    </source>
</evidence>
<organism evidence="3 4">
    <name type="scientific">Thermoanaerobacterium butyriciformans</name>
    <dbReference type="NCBI Taxonomy" id="1702242"/>
    <lineage>
        <taxon>Bacteria</taxon>
        <taxon>Bacillati</taxon>
        <taxon>Bacillota</taxon>
        <taxon>Clostridia</taxon>
        <taxon>Thermoanaerobacterales</taxon>
        <taxon>Thermoanaerobacteraceae</taxon>
        <taxon>Thermoanaerobacterium</taxon>
    </lineage>
</organism>
<dbReference type="Pfam" id="PF05137">
    <property type="entry name" value="PilN"/>
    <property type="match status" value="1"/>
</dbReference>
<evidence type="ECO:0000256" key="1">
    <source>
        <dbReference type="SAM" id="Coils"/>
    </source>
</evidence>